<reference evidence="3 4" key="1">
    <citation type="journal article" date="2021" name="Commun. Biol.">
        <title>The genome of Shorea leprosula (Dipterocarpaceae) highlights the ecological relevance of drought in aseasonal tropical rainforests.</title>
        <authorList>
            <person name="Ng K.K.S."/>
            <person name="Kobayashi M.J."/>
            <person name="Fawcett J.A."/>
            <person name="Hatakeyama M."/>
            <person name="Paape T."/>
            <person name="Ng C.H."/>
            <person name="Ang C.C."/>
            <person name="Tnah L.H."/>
            <person name="Lee C.T."/>
            <person name="Nishiyama T."/>
            <person name="Sese J."/>
            <person name="O'Brien M.J."/>
            <person name="Copetti D."/>
            <person name="Mohd Noor M.I."/>
            <person name="Ong R.C."/>
            <person name="Putra M."/>
            <person name="Sireger I.Z."/>
            <person name="Indrioko S."/>
            <person name="Kosugi Y."/>
            <person name="Izuno A."/>
            <person name="Isagi Y."/>
            <person name="Lee S.L."/>
            <person name="Shimizu K.K."/>
        </authorList>
    </citation>
    <scope>NUCLEOTIDE SEQUENCE [LARGE SCALE GENOMIC DNA]</scope>
    <source>
        <strain evidence="3">214</strain>
    </source>
</reference>
<dbReference type="EMBL" id="BPVZ01000041">
    <property type="protein sequence ID" value="GKV14737.1"/>
    <property type="molecule type" value="Genomic_DNA"/>
</dbReference>
<organism evidence="3 4">
    <name type="scientific">Rubroshorea leprosula</name>
    <dbReference type="NCBI Taxonomy" id="152421"/>
    <lineage>
        <taxon>Eukaryota</taxon>
        <taxon>Viridiplantae</taxon>
        <taxon>Streptophyta</taxon>
        <taxon>Embryophyta</taxon>
        <taxon>Tracheophyta</taxon>
        <taxon>Spermatophyta</taxon>
        <taxon>Magnoliopsida</taxon>
        <taxon>eudicotyledons</taxon>
        <taxon>Gunneridae</taxon>
        <taxon>Pentapetalae</taxon>
        <taxon>rosids</taxon>
        <taxon>malvids</taxon>
        <taxon>Malvales</taxon>
        <taxon>Dipterocarpaceae</taxon>
        <taxon>Rubroshorea</taxon>
    </lineage>
</organism>
<gene>
    <name evidence="3" type="ORF">SLEP1_g25562</name>
</gene>
<dbReference type="Proteomes" id="UP001054252">
    <property type="component" value="Unassembled WGS sequence"/>
</dbReference>
<feature type="coiled-coil region" evidence="1">
    <location>
        <begin position="635"/>
        <end position="704"/>
    </location>
</feature>
<evidence type="ECO:0000259" key="2">
    <source>
        <dbReference type="Pfam" id="PF10536"/>
    </source>
</evidence>
<keyword evidence="4" id="KW-1185">Reference proteome</keyword>
<keyword evidence="1" id="KW-0175">Coiled coil</keyword>
<accession>A0AAV5JTT8</accession>
<dbReference type="AlphaFoldDB" id="A0AAV5JTT8"/>
<name>A0AAV5JTT8_9ROSI</name>
<dbReference type="PANTHER" id="PTHR36607">
    <property type="entry name" value="1,2-DIHYDROXY-3-KETO-5-METHYLTHIOPENTENE DIOXYGENASE 4"/>
    <property type="match status" value="1"/>
</dbReference>
<evidence type="ECO:0000313" key="4">
    <source>
        <dbReference type="Proteomes" id="UP001054252"/>
    </source>
</evidence>
<dbReference type="Pfam" id="PF10536">
    <property type="entry name" value="PMD"/>
    <property type="match status" value="1"/>
</dbReference>
<comment type="caution">
    <text evidence="3">The sequence shown here is derived from an EMBL/GenBank/DDBJ whole genome shotgun (WGS) entry which is preliminary data.</text>
</comment>
<sequence length="718" mass="80920">MVLESTNGPYAIEGLSHLLALEMPKLCEYMTLEGKASSTASHVGSFPSLVLPSNHVTEHATPTMVVTQSIAKMLSRHKMGALADTVSLANNDYCCPSSMLRALIEVWSPSTNTFLTSVGEVGISLLKMRDIFGLSIRGAYYEEVIPSYKELTEDLPPYCLLLFKAFTTIVQRENSERVTYADWLDFWSNRNPPYVDPLTSKRYLDMSELKYDGNRNVISVPKLDRPLKWTFGYERKLRGVPKQWDHLGMLDVALEVNNREKLLIVAYLCVWLGKFVFPDREEFVRVGTFKAATQMAIGVTYSLVFPILACIYRGLGQLTKVLEGSWVYATETPPFPGHYLYAWIGLHFPHKTFAARYKASLPMVRHFCGILNGYQPWEPEVADCRVVLQGDLSSDDFCWTPMPFPTHPGPRVDDGQRRADTLDFMVSIRAAEGGVASRVDPAYVKWWNEEVFPSISAVSIQFLKASEARNFISSLMKSTVIRPQRKGKQLQALLSPSQNSPELRGLLGDVEMISALDDFLETNTLKILGSLPSQIDGRVLSLNVSEQVTAEDGEVDSHDRQPNWWVGRSSAISEALQLYFRMDVDLLLKTMDAYLSKVNLYLAKRYEVSTGLDVEERDKSLAALQKGISSNQIIHDSLSKEINELTKKKRSLESKIESLKKELESVEQQHSDVTSTLDLLLDKRQTVEEQLQSNQAKLIELENSKVVAIETVAEVQRM</sequence>
<proteinExistence type="predicted"/>
<feature type="domain" description="Aminotransferase-like plant mobile" evidence="2">
    <location>
        <begin position="96"/>
        <end position="321"/>
    </location>
</feature>
<dbReference type="PANTHER" id="PTHR36607:SF20">
    <property type="entry name" value="AMINOTRANSFERASE-LIKE PLANT MOBILE DOMAIN-CONTAINING PROTEIN"/>
    <property type="match status" value="1"/>
</dbReference>
<evidence type="ECO:0000256" key="1">
    <source>
        <dbReference type="SAM" id="Coils"/>
    </source>
</evidence>
<dbReference type="InterPro" id="IPR019557">
    <property type="entry name" value="AminoTfrase-like_pln_mobile"/>
</dbReference>
<protein>
    <recommendedName>
        <fullName evidence="2">Aminotransferase-like plant mobile domain-containing protein</fullName>
    </recommendedName>
</protein>
<evidence type="ECO:0000313" key="3">
    <source>
        <dbReference type="EMBL" id="GKV14737.1"/>
    </source>
</evidence>